<dbReference type="RefSeq" id="WP_015930926.1">
    <property type="nucleotide sequence ID" value="NC_011894.1"/>
</dbReference>
<proteinExistence type="predicted"/>
<feature type="region of interest" description="Disordered" evidence="1">
    <location>
        <begin position="454"/>
        <end position="480"/>
    </location>
</feature>
<dbReference type="OrthoDB" id="580775at2"/>
<dbReference type="PANTHER" id="PTHR36932:SF1">
    <property type="entry name" value="CAPSULAR POLYSACCHARIDE BIOSYNTHESIS PROTEIN"/>
    <property type="match status" value="1"/>
</dbReference>
<dbReference type="HOGENOM" id="CLU_568375_0_0_5"/>
<organism evidence="2 3">
    <name type="scientific">Methylobacterium nodulans (strain LMG 21967 / CNCM I-2342 / ORS 2060)</name>
    <dbReference type="NCBI Taxonomy" id="460265"/>
    <lineage>
        <taxon>Bacteria</taxon>
        <taxon>Pseudomonadati</taxon>
        <taxon>Pseudomonadota</taxon>
        <taxon>Alphaproteobacteria</taxon>
        <taxon>Hyphomicrobiales</taxon>
        <taxon>Methylobacteriaceae</taxon>
        <taxon>Methylobacterium</taxon>
    </lineage>
</organism>
<dbReference type="STRING" id="460265.Mnod_4415"/>
<dbReference type="InterPro" id="IPR053158">
    <property type="entry name" value="CapK_Type1_Caps_Biosynth"/>
</dbReference>
<keyword evidence="3" id="KW-1185">Reference proteome</keyword>
<sequence length="480" mass="52448">MNALDVAPHALAHLPHGARQGLARTLRAIPAGLRYGSPYRTWRCRIRRAASDPAFAARAQDAALVTLIDRARFGSPAHRERLGPALGFGSLDAAAVRAAWHRVPVLRRADVLDLGRRLCATDPARLDACILGDGASRPLSIFLDRGRETVTLAFLHEAWARAGFAPHDTRAVFRGLDLRGPSHMQEEPMRGELRLSVLHLSDAVMEGYREAILDRRIAFLDGYPSALATFAAFLLRRHGPLRQIRGLLPTSERLAAPLRAILERAFPQAALAPVYGLREKAAFATEVPGEPDTYAFDPLFGLTELVDAQGRPVTRPGQSGFLLATGLLFPGMPLIRYETGDRAELVEAASAENGRRLIVRRIRSRQEPDEVVGRSGRSIPLSGLFPTDDALLGVCTFQFVQEEPGRVTLHVVPSSGPLPDFTGTLLRVNRALAGELELDLAIVSRIPTTLRGKRRMFDRRPNSAHASVSAGDRTGARRHA</sequence>
<evidence type="ECO:0000313" key="2">
    <source>
        <dbReference type="EMBL" id="ACL59286.1"/>
    </source>
</evidence>
<name>B8IBN2_METNO</name>
<dbReference type="EMBL" id="CP001349">
    <property type="protein sequence ID" value="ACL59286.1"/>
    <property type="molecule type" value="Genomic_DNA"/>
</dbReference>
<dbReference type="Proteomes" id="UP000008207">
    <property type="component" value="Chromosome"/>
</dbReference>
<evidence type="ECO:0000313" key="3">
    <source>
        <dbReference type="Proteomes" id="UP000008207"/>
    </source>
</evidence>
<accession>B8IBN2</accession>
<protein>
    <submittedName>
        <fullName evidence="2">Coenzyme F390 synthetase-like protein</fullName>
    </submittedName>
</protein>
<dbReference type="KEGG" id="mno:Mnod_4415"/>
<evidence type="ECO:0000256" key="1">
    <source>
        <dbReference type="SAM" id="MobiDB-lite"/>
    </source>
</evidence>
<gene>
    <name evidence="2" type="ordered locus">Mnod_4415</name>
</gene>
<dbReference type="SUPFAM" id="SSF56801">
    <property type="entry name" value="Acetyl-CoA synthetase-like"/>
    <property type="match status" value="1"/>
</dbReference>
<dbReference type="InterPro" id="IPR042099">
    <property type="entry name" value="ANL_N_sf"/>
</dbReference>
<dbReference type="PANTHER" id="PTHR36932">
    <property type="entry name" value="CAPSULAR POLYSACCHARIDE BIOSYNTHESIS PROTEIN"/>
    <property type="match status" value="1"/>
</dbReference>
<dbReference type="Gene3D" id="3.40.50.12780">
    <property type="entry name" value="N-terminal domain of ligase-like"/>
    <property type="match status" value="1"/>
</dbReference>
<dbReference type="AlphaFoldDB" id="B8IBN2"/>
<reference evidence="2 3" key="1">
    <citation type="submission" date="2009-01" db="EMBL/GenBank/DDBJ databases">
        <title>Complete sequence of chromosome of Methylobacterium nodulans ORS 2060.</title>
        <authorList>
            <consortium name="US DOE Joint Genome Institute"/>
            <person name="Lucas S."/>
            <person name="Copeland A."/>
            <person name="Lapidus A."/>
            <person name="Glavina del Rio T."/>
            <person name="Dalin E."/>
            <person name="Tice H."/>
            <person name="Bruce D."/>
            <person name="Goodwin L."/>
            <person name="Pitluck S."/>
            <person name="Sims D."/>
            <person name="Brettin T."/>
            <person name="Detter J.C."/>
            <person name="Han C."/>
            <person name="Larimer F."/>
            <person name="Land M."/>
            <person name="Hauser L."/>
            <person name="Kyrpides N."/>
            <person name="Ivanova N."/>
            <person name="Marx C.J."/>
            <person name="Richardson P."/>
        </authorList>
    </citation>
    <scope>NUCLEOTIDE SEQUENCE [LARGE SCALE GENOMIC DNA]</scope>
    <source>
        <strain evidence="3">LMG 21967 / CNCM I-2342 / ORS 2060</strain>
    </source>
</reference>
<dbReference type="eggNOG" id="COG1541">
    <property type="taxonomic scope" value="Bacteria"/>
</dbReference>